<evidence type="ECO:0000256" key="1">
    <source>
        <dbReference type="ARBA" id="ARBA00004141"/>
    </source>
</evidence>
<dbReference type="PANTHER" id="PTHR30576:SF0">
    <property type="entry name" value="UNDECAPRENYL-PHOSPHATE N-ACETYLGALACTOSAMINYL 1-PHOSPHATE TRANSFERASE-RELATED"/>
    <property type="match status" value="1"/>
</dbReference>
<dbReference type="InterPro" id="IPR017475">
    <property type="entry name" value="EPS_sugar_tfrase"/>
</dbReference>
<dbReference type="GO" id="GO:0016780">
    <property type="term" value="F:phosphotransferase activity, for other substituted phosphate groups"/>
    <property type="evidence" value="ECO:0007669"/>
    <property type="project" value="TreeGrafter"/>
</dbReference>
<accession>A0A0P6YNT6</accession>
<dbReference type="Pfam" id="PF13727">
    <property type="entry name" value="CoA_binding_3"/>
    <property type="match status" value="1"/>
</dbReference>
<comment type="caution">
    <text evidence="9">The sequence shown here is derived from an EMBL/GenBank/DDBJ whole genome shotgun (WGS) entry which is preliminary data.</text>
</comment>
<dbReference type="STRING" id="869279.SE15_04775"/>
<feature type="transmembrane region" description="Helical" evidence="7">
    <location>
        <begin position="290"/>
        <end position="316"/>
    </location>
</feature>
<dbReference type="Proteomes" id="UP000050544">
    <property type="component" value="Unassembled WGS sequence"/>
</dbReference>
<keyword evidence="5 7" id="KW-1133">Transmembrane helix</keyword>
<dbReference type="RefSeq" id="WP_054520941.1">
    <property type="nucleotide sequence ID" value="NZ_LGKO01000002.1"/>
</dbReference>
<evidence type="ECO:0000313" key="9">
    <source>
        <dbReference type="EMBL" id="KPL84428.1"/>
    </source>
</evidence>
<dbReference type="InterPro" id="IPR036291">
    <property type="entry name" value="NAD(P)-bd_dom_sf"/>
</dbReference>
<feature type="domain" description="Bacterial sugar transferase" evidence="8">
    <location>
        <begin position="288"/>
        <end position="471"/>
    </location>
</feature>
<feature type="transmembrane region" description="Helical" evidence="7">
    <location>
        <begin position="93"/>
        <end position="113"/>
    </location>
</feature>
<keyword evidence="10" id="KW-1185">Reference proteome</keyword>
<evidence type="ECO:0000256" key="6">
    <source>
        <dbReference type="ARBA" id="ARBA00023136"/>
    </source>
</evidence>
<dbReference type="PATRIC" id="fig|869279.4.peg.965"/>
<keyword evidence="4 7" id="KW-0812">Transmembrane</keyword>
<evidence type="ECO:0000256" key="5">
    <source>
        <dbReference type="ARBA" id="ARBA00022989"/>
    </source>
</evidence>
<dbReference type="EMBL" id="LGKO01000002">
    <property type="protein sequence ID" value="KPL84428.1"/>
    <property type="molecule type" value="Genomic_DNA"/>
</dbReference>
<dbReference type="AlphaFoldDB" id="A0A0P6YNT6"/>
<evidence type="ECO:0000256" key="4">
    <source>
        <dbReference type="ARBA" id="ARBA00022692"/>
    </source>
</evidence>
<dbReference type="Gene3D" id="3.40.50.720">
    <property type="entry name" value="NAD(P)-binding Rossmann-like Domain"/>
    <property type="match status" value="1"/>
</dbReference>
<keyword evidence="6 7" id="KW-0472">Membrane</keyword>
<sequence length="476" mass="54448">MSVEPDLTSIQPKWRLRPSERRSTLFVVDLIIAIGSLVFALYFWASGGEFLSFSLEFLRYRVPFWFYLLPVIWLLMLVESYNPSRVNIRSEAYREVTIAAIAGFAFYLIIFFLSEPNSLPRRGVAAFFASAYVLTMLWRFIYIKLFTLPLFMRRVLIVGAGKAGSHLAQIIREMWPPPFYLVGLVDDDPDKIGIEIAGYPVLGSGEDIFRLIRDHQVTDLVIAISGEMNPNLFATLLEAEEQGIEVTTMPTLYEELLGRVPIFLLQSDWILRSFVDQAHMGGFFELAKRLLDIVGGLIGTALMLGLFPFIALAIYLESGRPIFYTQTRLGKNGRPYKIIKFRTMIQDAEKDGIPRTTAENDQRTTKVGRFLRRSHLDELPQFINVLRGEMSLVGPRSERPEIVQEYQKALPFYRARLFVKPGITGWAQVNFGYAEDVRSNAIKLEYDLYYIKHRSLTLDLLILIRTIGTVIGLKGR</sequence>
<feature type="transmembrane region" description="Helical" evidence="7">
    <location>
        <begin position="64"/>
        <end position="81"/>
    </location>
</feature>
<name>A0A0P6YNT6_9CHLR</name>
<evidence type="ECO:0000259" key="8">
    <source>
        <dbReference type="Pfam" id="PF02397"/>
    </source>
</evidence>
<dbReference type="PANTHER" id="PTHR30576">
    <property type="entry name" value="COLANIC BIOSYNTHESIS UDP-GLUCOSE LIPID CARRIER TRANSFERASE"/>
    <property type="match status" value="1"/>
</dbReference>
<evidence type="ECO:0000313" key="10">
    <source>
        <dbReference type="Proteomes" id="UP000050544"/>
    </source>
</evidence>
<proteinExistence type="inferred from homology"/>
<dbReference type="GO" id="GO:0016020">
    <property type="term" value="C:membrane"/>
    <property type="evidence" value="ECO:0007669"/>
    <property type="project" value="UniProtKB-SubCell"/>
</dbReference>
<gene>
    <name evidence="9" type="ORF">SE15_04775</name>
</gene>
<feature type="transmembrane region" description="Helical" evidence="7">
    <location>
        <begin position="23"/>
        <end position="44"/>
    </location>
</feature>
<dbReference type="NCBIfam" id="TIGR03025">
    <property type="entry name" value="EPS_sugtrans"/>
    <property type="match status" value="1"/>
</dbReference>
<dbReference type="Pfam" id="PF02397">
    <property type="entry name" value="Bac_transf"/>
    <property type="match status" value="1"/>
</dbReference>
<evidence type="ECO:0000256" key="7">
    <source>
        <dbReference type="SAM" id="Phobius"/>
    </source>
</evidence>
<organism evidence="9 10">
    <name type="scientific">Thermanaerothrix daxensis</name>
    <dbReference type="NCBI Taxonomy" id="869279"/>
    <lineage>
        <taxon>Bacteria</taxon>
        <taxon>Bacillati</taxon>
        <taxon>Chloroflexota</taxon>
        <taxon>Anaerolineae</taxon>
        <taxon>Anaerolineales</taxon>
        <taxon>Anaerolineaceae</taxon>
        <taxon>Thermanaerothrix</taxon>
    </lineage>
</organism>
<comment type="subcellular location">
    <subcellularLocation>
        <location evidence="1">Membrane</location>
        <topology evidence="1">Multi-pass membrane protein</topology>
    </subcellularLocation>
</comment>
<dbReference type="SUPFAM" id="SSF51735">
    <property type="entry name" value="NAD(P)-binding Rossmann-fold domains"/>
    <property type="match status" value="1"/>
</dbReference>
<reference evidence="9 10" key="1">
    <citation type="submission" date="2015-07" db="EMBL/GenBank/DDBJ databases">
        <title>Whole genome sequence of Thermanaerothrix daxensis DSM 23592.</title>
        <authorList>
            <person name="Hemp J."/>
            <person name="Ward L.M."/>
            <person name="Pace L.A."/>
            <person name="Fischer W.W."/>
        </authorList>
    </citation>
    <scope>NUCLEOTIDE SEQUENCE [LARGE SCALE GENOMIC DNA]</scope>
    <source>
        <strain evidence="9 10">GNS-1</strain>
    </source>
</reference>
<evidence type="ECO:0000256" key="2">
    <source>
        <dbReference type="ARBA" id="ARBA00006464"/>
    </source>
</evidence>
<dbReference type="OrthoDB" id="9795351at2"/>
<keyword evidence="3" id="KW-0808">Transferase</keyword>
<evidence type="ECO:0000256" key="3">
    <source>
        <dbReference type="ARBA" id="ARBA00022679"/>
    </source>
</evidence>
<feature type="transmembrane region" description="Helical" evidence="7">
    <location>
        <begin position="125"/>
        <end position="145"/>
    </location>
</feature>
<protein>
    <recommendedName>
        <fullName evidence="8">Bacterial sugar transferase domain-containing protein</fullName>
    </recommendedName>
</protein>
<dbReference type="InterPro" id="IPR003362">
    <property type="entry name" value="Bact_transf"/>
</dbReference>
<comment type="similarity">
    <text evidence="2">Belongs to the bacterial sugar transferase family.</text>
</comment>